<proteinExistence type="predicted"/>
<evidence type="ECO:0000256" key="1">
    <source>
        <dbReference type="SAM" id="MobiDB-lite"/>
    </source>
</evidence>
<comment type="caution">
    <text evidence="2">The sequence shown here is derived from an EMBL/GenBank/DDBJ whole genome shotgun (WGS) entry which is preliminary data.</text>
</comment>
<sequence>MSCRSGEGTSDVALLPAGGWSSPLLHHTQLTRWPTSTMTCTATCTRARPSTAHRIPARPPLRPRRPPRPLPPRPRRLRSPRPPPPSLQRPQPSQPRLPSQATLRAQRLPRARVCSPPTTRPTLRRSTLRPTMPRNAPRTAVLQESGRVTCPRKGEKQFLPSLEPRFSRPPPPRRAGCPRERARRRAPHLVFACIPAAP</sequence>
<feature type="region of interest" description="Disordered" evidence="1">
    <location>
        <begin position="1"/>
        <end position="24"/>
    </location>
</feature>
<dbReference type="AlphaFoldDB" id="A0A5C5G6S4"/>
<gene>
    <name evidence="2" type="ORF">DMC30DRAFT_214973</name>
</gene>
<organism evidence="2 3">
    <name type="scientific">Rhodotorula diobovata</name>
    <dbReference type="NCBI Taxonomy" id="5288"/>
    <lineage>
        <taxon>Eukaryota</taxon>
        <taxon>Fungi</taxon>
        <taxon>Dikarya</taxon>
        <taxon>Basidiomycota</taxon>
        <taxon>Pucciniomycotina</taxon>
        <taxon>Microbotryomycetes</taxon>
        <taxon>Sporidiobolales</taxon>
        <taxon>Sporidiobolaceae</taxon>
        <taxon>Rhodotorula</taxon>
    </lineage>
</organism>
<dbReference type="Proteomes" id="UP000311382">
    <property type="component" value="Unassembled WGS sequence"/>
</dbReference>
<evidence type="ECO:0000313" key="3">
    <source>
        <dbReference type="Proteomes" id="UP000311382"/>
    </source>
</evidence>
<keyword evidence="3" id="KW-1185">Reference proteome</keyword>
<accession>A0A5C5G6S4</accession>
<feature type="compositionally biased region" description="Basic residues" evidence="1">
    <location>
        <begin position="61"/>
        <end position="79"/>
    </location>
</feature>
<name>A0A5C5G6S4_9BASI</name>
<feature type="compositionally biased region" description="Pro residues" evidence="1">
    <location>
        <begin position="80"/>
        <end position="95"/>
    </location>
</feature>
<reference evidence="2 3" key="1">
    <citation type="submission" date="2019-03" db="EMBL/GenBank/DDBJ databases">
        <title>Rhodosporidium diobovatum UCD-FST 08-225 genome sequencing, assembly, and annotation.</title>
        <authorList>
            <person name="Fakankun I.U."/>
            <person name="Fristensky B."/>
            <person name="Levin D.B."/>
        </authorList>
    </citation>
    <scope>NUCLEOTIDE SEQUENCE [LARGE SCALE GENOMIC DNA]</scope>
    <source>
        <strain evidence="2 3">UCD-FST 08-225</strain>
    </source>
</reference>
<dbReference type="EMBL" id="SOZI01000005">
    <property type="protein sequence ID" value="TNY24074.1"/>
    <property type="molecule type" value="Genomic_DNA"/>
</dbReference>
<protein>
    <submittedName>
        <fullName evidence="2">Uncharacterized protein</fullName>
    </submittedName>
</protein>
<feature type="region of interest" description="Disordered" evidence="1">
    <location>
        <begin position="44"/>
        <end position="188"/>
    </location>
</feature>
<evidence type="ECO:0000313" key="2">
    <source>
        <dbReference type="EMBL" id="TNY24074.1"/>
    </source>
</evidence>